<evidence type="ECO:0000313" key="6">
    <source>
        <dbReference type="Proteomes" id="UP000182347"/>
    </source>
</evidence>
<dbReference type="AlphaFoldDB" id="A0A1G9TGP0"/>
<evidence type="ECO:0000259" key="2">
    <source>
        <dbReference type="Pfam" id="PF07905"/>
    </source>
</evidence>
<dbReference type="InterPro" id="IPR042070">
    <property type="entry name" value="PucR_C-HTH_sf"/>
</dbReference>
<sequence>MLSDSLMRGDSMGLTANDIVQLPVMETSAVKTGKGLLDGKQVEWVSVIEGPVENFVRKNEFVLSTGMGCEEHPEKLEQFVLDVIKSGASLLGIATGRYVFNIPDRIISLAAQHQFIIVEMPWEVRFGDVLQSVLQEINKEKQGQRNQAEEVRKQLISSVLHDKGLAEMTALVYRQIEMPVAVQSEGGNIRCHSCFDEAESALFESSASNQQSRFPASIGIGDDHPLYHHMELGFLKKRPCYRLAIQNNHKIQGYLLFQPEIGQPLTWFMLNVLEHALTAFALHFAKENAVEMAEIRLKDTYVLDLVKSDQPTGTQSAKAGLLGYDLSLPYTCLVGKISYKNQVDFRNDNPANSSLQSLNFNLQKEITNAGAVLNRRTMATFEDGEVIIFLEDSEELYYKAANQFLDIVERRLYAFLPILDISWGAGKHEEGIDCFKESYEEAKTALEIGRKQHGSGGRTFFEDTRINRLLMNFASDEAIVQIVSQTVSPLIAYDNKRKTDLIRTFLAYNQHKGNVSQTARSLNLHRQSLLHRLRTIESLTQLSLVDPDDLFLLELSVRLWMMQKIE</sequence>
<dbReference type="InterPro" id="IPR025736">
    <property type="entry name" value="PucR_C-HTH_dom"/>
</dbReference>
<evidence type="ECO:0000259" key="4">
    <source>
        <dbReference type="Pfam" id="PF17853"/>
    </source>
</evidence>
<dbReference type="STRING" id="482461.SAMN05216244_2561"/>
<dbReference type="Pfam" id="PF13556">
    <property type="entry name" value="HTH_30"/>
    <property type="match status" value="1"/>
</dbReference>
<dbReference type="EMBL" id="FNHF01000003">
    <property type="protein sequence ID" value="SDM46305.1"/>
    <property type="molecule type" value="Genomic_DNA"/>
</dbReference>
<dbReference type="InterPro" id="IPR051448">
    <property type="entry name" value="CdaR-like_regulators"/>
</dbReference>
<keyword evidence="6" id="KW-1185">Reference proteome</keyword>
<gene>
    <name evidence="5" type="ORF">SAMN05216244_2561</name>
</gene>
<feature type="domain" description="Purine catabolism PurC-like" evidence="2">
    <location>
        <begin position="18"/>
        <end position="137"/>
    </location>
</feature>
<name>A0A1G9TGP0_9BACI</name>
<dbReference type="Pfam" id="PF07905">
    <property type="entry name" value="PucR"/>
    <property type="match status" value="1"/>
</dbReference>
<evidence type="ECO:0000313" key="5">
    <source>
        <dbReference type="EMBL" id="SDM46305.1"/>
    </source>
</evidence>
<dbReference type="Pfam" id="PF17853">
    <property type="entry name" value="GGDEF_2"/>
    <property type="match status" value="1"/>
</dbReference>
<organism evidence="5 6">
    <name type="scientific">Sediminibacillus halophilus</name>
    <dbReference type="NCBI Taxonomy" id="482461"/>
    <lineage>
        <taxon>Bacteria</taxon>
        <taxon>Bacillati</taxon>
        <taxon>Bacillota</taxon>
        <taxon>Bacilli</taxon>
        <taxon>Bacillales</taxon>
        <taxon>Bacillaceae</taxon>
        <taxon>Sediminibacillus</taxon>
    </lineage>
</organism>
<comment type="similarity">
    <text evidence="1">Belongs to the CdaR family.</text>
</comment>
<feature type="domain" description="CdaR GGDEF-like" evidence="4">
    <location>
        <begin position="317"/>
        <end position="448"/>
    </location>
</feature>
<evidence type="ECO:0000256" key="1">
    <source>
        <dbReference type="ARBA" id="ARBA00006754"/>
    </source>
</evidence>
<dbReference type="InterPro" id="IPR012914">
    <property type="entry name" value="PucR_dom"/>
</dbReference>
<dbReference type="PANTHER" id="PTHR33744">
    <property type="entry name" value="CARBOHYDRATE DIACID REGULATOR"/>
    <property type="match status" value="1"/>
</dbReference>
<feature type="domain" description="PucR C-terminal helix-turn-helix" evidence="3">
    <location>
        <begin position="501"/>
        <end position="558"/>
    </location>
</feature>
<proteinExistence type="inferred from homology"/>
<dbReference type="PANTHER" id="PTHR33744:SF7">
    <property type="entry name" value="PUCR FAMILY TRANSCRIPTIONAL REGULATOR"/>
    <property type="match status" value="1"/>
</dbReference>
<evidence type="ECO:0000259" key="3">
    <source>
        <dbReference type="Pfam" id="PF13556"/>
    </source>
</evidence>
<protein>
    <submittedName>
        <fullName evidence="5">Purine catabolism regulatory protein</fullName>
    </submittedName>
</protein>
<accession>A0A1G9TGP0</accession>
<dbReference type="Proteomes" id="UP000182347">
    <property type="component" value="Unassembled WGS sequence"/>
</dbReference>
<reference evidence="6" key="1">
    <citation type="submission" date="2016-10" db="EMBL/GenBank/DDBJ databases">
        <authorList>
            <person name="Varghese N."/>
            <person name="Submissions S."/>
        </authorList>
    </citation>
    <scope>NUCLEOTIDE SEQUENCE [LARGE SCALE GENOMIC DNA]</scope>
    <source>
        <strain evidence="6">CGMCC 1.6199</strain>
    </source>
</reference>
<dbReference type="InterPro" id="IPR041522">
    <property type="entry name" value="CdaR_GGDEF"/>
</dbReference>
<dbReference type="Gene3D" id="1.10.10.2840">
    <property type="entry name" value="PucR C-terminal helix-turn-helix domain"/>
    <property type="match status" value="1"/>
</dbReference>